<evidence type="ECO:0000259" key="1">
    <source>
        <dbReference type="Pfam" id="PF01541"/>
    </source>
</evidence>
<name>A0A097KP45_9CHLO</name>
<geneLocation type="chloroplast" evidence="2"/>
<dbReference type="GeneID" id="22160291"/>
<dbReference type="RefSeq" id="YP_009106144.1">
    <property type="nucleotide sequence ID" value="NC_025540.1"/>
</dbReference>
<dbReference type="SUPFAM" id="SSF82771">
    <property type="entry name" value="GIY-YIG endonuclease"/>
    <property type="match status" value="1"/>
</dbReference>
<dbReference type="InterPro" id="IPR000305">
    <property type="entry name" value="GIY-YIG_endonuc"/>
</dbReference>
<feature type="domain" description="GIY-YIG" evidence="1">
    <location>
        <begin position="49"/>
        <end position="124"/>
    </location>
</feature>
<evidence type="ECO:0000313" key="2">
    <source>
        <dbReference type="EMBL" id="AIT94984.1"/>
    </source>
</evidence>
<sequence>MAFAIPFSRHKNPNHQKVLSINTAVQGTQGNEPENEIDVTAYAVPGICEIRCIPKNRVYIGESENLLARLGKHAASLAQKQHDCTDLQQDWNQFGLKGHSFRILRHGPSWADGEKRRNEEALILKEEQKESFSVYNTDRIATFTHNYRRLIEIDGKVYASVIAAQKGVGVSETTIQRRLRDSKYPTWRELDRIKSGYTKVCIEGQEFKSIEAVVKAGLANNRGTVTRRLNSSGPKWRKSLVEELGKVR</sequence>
<gene>
    <name evidence="2" type="primary">orf248</name>
</gene>
<keyword evidence="2" id="KW-0150">Chloroplast</keyword>
<reference evidence="2" key="1">
    <citation type="journal article" date="2014" name="BMC Evol. Biol.">
        <title>Chloroplast phylogenomic analysis resolves deep-level relationships within the green algal class Trebouxiophyceae.</title>
        <authorList>
            <person name="Lemieux C."/>
            <person name="Otis C."/>
            <person name="Turmel M."/>
        </authorList>
    </citation>
    <scope>NUCLEOTIDE SEQUENCE</scope>
</reference>
<accession>A0A097KP45</accession>
<keyword evidence="2" id="KW-0255">Endonuclease</keyword>
<dbReference type="AlphaFoldDB" id="A0A097KP45"/>
<keyword evidence="2" id="KW-0540">Nuclease</keyword>
<proteinExistence type="predicted"/>
<keyword evidence="2" id="KW-0934">Plastid</keyword>
<keyword evidence="2" id="KW-0378">Hydrolase</keyword>
<dbReference type="InterPro" id="IPR035901">
    <property type="entry name" value="GIY-YIG_endonuc_sf"/>
</dbReference>
<dbReference type="Pfam" id="PF01541">
    <property type="entry name" value="GIY-YIG"/>
    <property type="match status" value="1"/>
</dbReference>
<dbReference type="GO" id="GO:0004519">
    <property type="term" value="F:endonuclease activity"/>
    <property type="evidence" value="ECO:0007669"/>
    <property type="project" value="UniProtKB-KW"/>
</dbReference>
<dbReference type="Gene3D" id="3.40.1440.10">
    <property type="entry name" value="GIY-YIG endonuclease"/>
    <property type="match status" value="1"/>
</dbReference>
<dbReference type="EMBL" id="KM462879">
    <property type="protein sequence ID" value="AIT94984.1"/>
    <property type="molecule type" value="Genomic_DNA"/>
</dbReference>
<protein>
    <submittedName>
        <fullName evidence="2">Putative GIY-YIG homing endonuclease</fullName>
    </submittedName>
</protein>
<organism evidence="2">
    <name type="scientific">Paradoxia multiseta</name>
    <dbReference type="NCBI Taxonomy" id="249350"/>
    <lineage>
        <taxon>Eukaryota</taxon>
        <taxon>Viridiplantae</taxon>
        <taxon>Chlorophyta</taxon>
        <taxon>core chlorophytes</taxon>
        <taxon>Trebouxiophyceae</taxon>
        <taxon>Trebouxiophyceae incertae sedis</taxon>
        <taxon>Coccomyxaceae</taxon>
        <taxon>Paradoxia</taxon>
    </lineage>
</organism>